<keyword evidence="5 7" id="KW-1133">Transmembrane helix</keyword>
<dbReference type="OrthoDB" id="9764259at2"/>
<dbReference type="Gene3D" id="3.30.70.100">
    <property type="match status" value="1"/>
</dbReference>
<keyword evidence="2" id="KW-0813">Transport</keyword>
<evidence type="ECO:0000256" key="2">
    <source>
        <dbReference type="ARBA" id="ARBA00022448"/>
    </source>
</evidence>
<dbReference type="PATRIC" id="fig|1304275.5.peg.916"/>
<dbReference type="GO" id="GO:0005886">
    <property type="term" value="C:plasma membrane"/>
    <property type="evidence" value="ECO:0007669"/>
    <property type="project" value="UniProtKB-SubCell"/>
</dbReference>
<evidence type="ECO:0000256" key="5">
    <source>
        <dbReference type="ARBA" id="ARBA00022989"/>
    </source>
</evidence>
<evidence type="ECO:0000313" key="9">
    <source>
        <dbReference type="EMBL" id="KEZ78457.1"/>
    </source>
</evidence>
<feature type="domain" description="Major facilitator superfamily (MFS) profile" evidence="8">
    <location>
        <begin position="8"/>
        <end position="388"/>
    </location>
</feature>
<dbReference type="Pfam" id="PF07690">
    <property type="entry name" value="MFS_1"/>
    <property type="match status" value="1"/>
</dbReference>
<evidence type="ECO:0000256" key="4">
    <source>
        <dbReference type="ARBA" id="ARBA00022692"/>
    </source>
</evidence>
<keyword evidence="10" id="KW-1185">Reference proteome</keyword>
<dbReference type="SUPFAM" id="SSF103473">
    <property type="entry name" value="MFS general substrate transporter"/>
    <property type="match status" value="1"/>
</dbReference>
<feature type="transmembrane region" description="Helical" evidence="7">
    <location>
        <begin position="12"/>
        <end position="30"/>
    </location>
</feature>
<keyword evidence="3" id="KW-1003">Cell membrane</keyword>
<feature type="transmembrane region" description="Helical" evidence="7">
    <location>
        <begin position="132"/>
        <end position="156"/>
    </location>
</feature>
<feature type="transmembrane region" description="Helical" evidence="7">
    <location>
        <begin position="42"/>
        <end position="63"/>
    </location>
</feature>
<dbReference type="PANTHER" id="PTHR23517">
    <property type="entry name" value="RESISTANCE PROTEIN MDTM, PUTATIVE-RELATED-RELATED"/>
    <property type="match status" value="1"/>
</dbReference>
<feature type="transmembrane region" description="Helical" evidence="7">
    <location>
        <begin position="276"/>
        <end position="296"/>
    </location>
</feature>
<name>A0A084IP23_SALHC</name>
<comment type="caution">
    <text evidence="9">The sequence shown here is derived from an EMBL/GenBank/DDBJ whole genome shotgun (WGS) entry which is preliminary data.</text>
</comment>
<protein>
    <submittedName>
        <fullName evidence="9">Major facilitator transporter</fullName>
    </submittedName>
</protein>
<proteinExistence type="predicted"/>
<feature type="transmembrane region" description="Helical" evidence="7">
    <location>
        <begin position="246"/>
        <end position="267"/>
    </location>
</feature>
<dbReference type="PANTHER" id="PTHR23517:SF2">
    <property type="entry name" value="MULTIDRUG RESISTANCE PROTEIN MDTH"/>
    <property type="match status" value="1"/>
</dbReference>
<dbReference type="RefSeq" id="WP_051883053.1">
    <property type="nucleotide sequence ID" value="NZ_APNK01000004.1"/>
</dbReference>
<feature type="transmembrane region" description="Helical" evidence="7">
    <location>
        <begin position="363"/>
        <end position="384"/>
    </location>
</feature>
<evidence type="ECO:0000259" key="8">
    <source>
        <dbReference type="PROSITE" id="PS50850"/>
    </source>
</evidence>
<feature type="transmembrane region" description="Helical" evidence="7">
    <location>
        <begin position="162"/>
        <end position="181"/>
    </location>
</feature>
<feature type="transmembrane region" description="Helical" evidence="7">
    <location>
        <begin position="75"/>
        <end position="94"/>
    </location>
</feature>
<dbReference type="CDD" id="cd17472">
    <property type="entry name" value="MFS_YajR_like"/>
    <property type="match status" value="1"/>
</dbReference>
<dbReference type="EMBL" id="APNK01000004">
    <property type="protein sequence ID" value="KEZ78457.1"/>
    <property type="molecule type" value="Genomic_DNA"/>
</dbReference>
<dbReference type="Proteomes" id="UP000028302">
    <property type="component" value="Unassembled WGS sequence"/>
</dbReference>
<evidence type="ECO:0000256" key="7">
    <source>
        <dbReference type="SAM" id="Phobius"/>
    </source>
</evidence>
<dbReference type="InterPro" id="IPR050171">
    <property type="entry name" value="MFS_Transporters"/>
</dbReference>
<sequence>MNQFEKRAAMALASIFSLRMLGLFMIYPVFTFYSKQLTGSTPVLVGLALGAYGLTQALLQIPLGFASDRFGRKHIIAGGLVILAIGSVVAALSTSIYGVIFGRILQGSGAVGSTILALNADLTREETRTKAMAMIGISIGLAFAVAMVVGPLISGWVGVPGIFWFTALLSLLGLFVLYGATPEPKAARSHRDAEAVPALFKRVLSNGELLRLDFAIFILHTILTASFIVLPRLLHNVGGVHEDYQWVVYLPVLAVSVAAMLPVIIVAEAKRQMKPVFVGSIAALLVSQIILTFYHASLVELIVMMVVFFTAFNVMEATLPSLISKVAPADAKGTALGVYSSAQFFGIFVGGAVGGWAYSMGGYSGVFGFCALAALVWLFVAATMPKPRFARTYMVHVGDVNDDEARRLAGEIEAIEGVFEAVVVPDDGVAYIKYDGKVVDTEAFTPFGTQHAAAAS</sequence>
<reference evidence="9 10" key="1">
    <citation type="submission" date="2013-03" db="EMBL/GenBank/DDBJ databases">
        <title>Salinisphaera hydrothermalis C41B8 Genome Sequencing.</title>
        <authorList>
            <person name="Li C."/>
            <person name="Lai Q."/>
            <person name="Shao Z."/>
        </authorList>
    </citation>
    <scope>NUCLEOTIDE SEQUENCE [LARGE SCALE GENOMIC DNA]</scope>
    <source>
        <strain evidence="9 10">C41B8</strain>
    </source>
</reference>
<comment type="subcellular location">
    <subcellularLocation>
        <location evidence="1">Cell membrane</location>
        <topology evidence="1">Multi-pass membrane protein</topology>
    </subcellularLocation>
</comment>
<evidence type="ECO:0000256" key="3">
    <source>
        <dbReference type="ARBA" id="ARBA00022475"/>
    </source>
</evidence>
<dbReference type="STRING" id="1304275.C41B8_04476"/>
<dbReference type="PROSITE" id="PS00216">
    <property type="entry name" value="SUGAR_TRANSPORT_1"/>
    <property type="match status" value="1"/>
</dbReference>
<keyword evidence="4 7" id="KW-0812">Transmembrane</keyword>
<gene>
    <name evidence="9" type="ORF">C41B8_04476</name>
</gene>
<dbReference type="InterPro" id="IPR020846">
    <property type="entry name" value="MFS_dom"/>
</dbReference>
<dbReference type="Gene3D" id="1.20.1250.20">
    <property type="entry name" value="MFS general substrate transporter like domains"/>
    <property type="match status" value="1"/>
</dbReference>
<feature type="transmembrane region" description="Helical" evidence="7">
    <location>
        <begin position="335"/>
        <end position="357"/>
    </location>
</feature>
<organism evidence="9 10">
    <name type="scientific">Salinisphaera hydrothermalis (strain C41B8)</name>
    <dbReference type="NCBI Taxonomy" id="1304275"/>
    <lineage>
        <taxon>Bacteria</taxon>
        <taxon>Pseudomonadati</taxon>
        <taxon>Pseudomonadota</taxon>
        <taxon>Gammaproteobacteria</taxon>
        <taxon>Salinisphaerales</taxon>
        <taxon>Salinisphaeraceae</taxon>
        <taxon>Salinisphaera</taxon>
    </lineage>
</organism>
<feature type="transmembrane region" description="Helical" evidence="7">
    <location>
        <begin position="100"/>
        <end position="120"/>
    </location>
</feature>
<dbReference type="PROSITE" id="PS50850">
    <property type="entry name" value="MFS"/>
    <property type="match status" value="1"/>
</dbReference>
<feature type="transmembrane region" description="Helical" evidence="7">
    <location>
        <begin position="302"/>
        <end position="323"/>
    </location>
</feature>
<dbReference type="InterPro" id="IPR036259">
    <property type="entry name" value="MFS_trans_sf"/>
</dbReference>
<evidence type="ECO:0000256" key="6">
    <source>
        <dbReference type="ARBA" id="ARBA00023136"/>
    </source>
</evidence>
<feature type="transmembrane region" description="Helical" evidence="7">
    <location>
        <begin position="209"/>
        <end position="234"/>
    </location>
</feature>
<dbReference type="InterPro" id="IPR005829">
    <property type="entry name" value="Sugar_transporter_CS"/>
</dbReference>
<dbReference type="GO" id="GO:0022857">
    <property type="term" value="F:transmembrane transporter activity"/>
    <property type="evidence" value="ECO:0007669"/>
    <property type="project" value="InterPro"/>
</dbReference>
<dbReference type="AlphaFoldDB" id="A0A084IP23"/>
<evidence type="ECO:0000256" key="1">
    <source>
        <dbReference type="ARBA" id="ARBA00004651"/>
    </source>
</evidence>
<keyword evidence="6 7" id="KW-0472">Membrane</keyword>
<dbReference type="InterPro" id="IPR011701">
    <property type="entry name" value="MFS"/>
</dbReference>
<evidence type="ECO:0000313" key="10">
    <source>
        <dbReference type="Proteomes" id="UP000028302"/>
    </source>
</evidence>
<accession>A0A084IP23</accession>
<dbReference type="eggNOG" id="COG2814">
    <property type="taxonomic scope" value="Bacteria"/>
</dbReference>